<dbReference type="OrthoDB" id="4954763at2"/>
<evidence type="ECO:0008006" key="5">
    <source>
        <dbReference type="Google" id="ProtNLM"/>
    </source>
</evidence>
<dbReference type="EMBL" id="PRKW01000005">
    <property type="protein sequence ID" value="PPB48795.1"/>
    <property type="molecule type" value="Genomic_DNA"/>
</dbReference>
<keyword evidence="4" id="KW-1185">Reference proteome</keyword>
<proteinExistence type="predicted"/>
<dbReference type="RefSeq" id="WP_104122197.1">
    <property type="nucleotide sequence ID" value="NZ_PRKW01000005.1"/>
</dbReference>
<protein>
    <recommendedName>
        <fullName evidence="5">DUF4190 domain-containing protein</fullName>
    </recommendedName>
</protein>
<name>A0A2S5IW66_9MICC</name>
<evidence type="ECO:0000313" key="4">
    <source>
        <dbReference type="Proteomes" id="UP000239297"/>
    </source>
</evidence>
<keyword evidence="2" id="KW-0812">Transmembrane</keyword>
<evidence type="ECO:0000256" key="1">
    <source>
        <dbReference type="SAM" id="MobiDB-lite"/>
    </source>
</evidence>
<feature type="transmembrane region" description="Helical" evidence="2">
    <location>
        <begin position="111"/>
        <end position="135"/>
    </location>
</feature>
<dbReference type="Proteomes" id="UP000239297">
    <property type="component" value="Unassembled WGS sequence"/>
</dbReference>
<feature type="compositionally biased region" description="Gly residues" evidence="1">
    <location>
        <begin position="22"/>
        <end position="34"/>
    </location>
</feature>
<gene>
    <name evidence="3" type="ORF">C4K88_13885</name>
</gene>
<organism evidence="3 4">
    <name type="scientific">Arthrobacter pityocampae</name>
    <dbReference type="NCBI Taxonomy" id="547334"/>
    <lineage>
        <taxon>Bacteria</taxon>
        <taxon>Bacillati</taxon>
        <taxon>Actinomycetota</taxon>
        <taxon>Actinomycetes</taxon>
        <taxon>Micrococcales</taxon>
        <taxon>Micrococcaceae</taxon>
        <taxon>Arthrobacter</taxon>
    </lineage>
</organism>
<feature type="region of interest" description="Disordered" evidence="1">
    <location>
        <begin position="1"/>
        <end position="48"/>
    </location>
</feature>
<sequence length="143" mass="14637">MSQDPYPSELPSPGHKNPYDGGAYGNAGGYGTPGGYPPGSSPYQPTGNYPSGLYQSSYQTMEGEKAAQLSLILGVVGFFVAGIVLGPLAIWQARKAERLGVPATAGKVLGWIVTALYALALLAGILFVVLIVVGFSATAGLSS</sequence>
<feature type="transmembrane region" description="Helical" evidence="2">
    <location>
        <begin position="69"/>
        <end position="91"/>
    </location>
</feature>
<keyword evidence="2" id="KW-1133">Transmembrane helix</keyword>
<evidence type="ECO:0000256" key="2">
    <source>
        <dbReference type="SAM" id="Phobius"/>
    </source>
</evidence>
<keyword evidence="2" id="KW-0472">Membrane</keyword>
<accession>A0A2S5IW66</accession>
<reference evidence="3 4" key="1">
    <citation type="journal article" date="2014" name="Int. J. Syst. Evol. Microbiol.">
        <title>Arthrobacter pityocampae sp. nov., isolated from Thaumetopoea pityocampa (Lep., Thaumetopoeidae).</title>
        <authorList>
            <person name="Ince I.A."/>
            <person name="Demirbag Z."/>
            <person name="Kati H."/>
        </authorList>
    </citation>
    <scope>NUCLEOTIDE SEQUENCE [LARGE SCALE GENOMIC DNA]</scope>
    <source>
        <strain evidence="3 4">Tp2</strain>
    </source>
</reference>
<evidence type="ECO:0000313" key="3">
    <source>
        <dbReference type="EMBL" id="PPB48795.1"/>
    </source>
</evidence>
<comment type="caution">
    <text evidence="3">The sequence shown here is derived from an EMBL/GenBank/DDBJ whole genome shotgun (WGS) entry which is preliminary data.</text>
</comment>
<dbReference type="AlphaFoldDB" id="A0A2S5IW66"/>